<protein>
    <submittedName>
        <fullName evidence="1">Uncharacterized protein</fullName>
    </submittedName>
</protein>
<name>A0ACC2RX96_9FUNG</name>
<keyword evidence="2" id="KW-1185">Reference proteome</keyword>
<evidence type="ECO:0000313" key="2">
    <source>
        <dbReference type="Proteomes" id="UP001165960"/>
    </source>
</evidence>
<gene>
    <name evidence="1" type="ORF">DSO57_1011480</name>
</gene>
<dbReference type="EMBL" id="QTSX02006429">
    <property type="protein sequence ID" value="KAJ9054690.1"/>
    <property type="molecule type" value="Genomic_DNA"/>
</dbReference>
<evidence type="ECO:0000313" key="1">
    <source>
        <dbReference type="EMBL" id="KAJ9054690.1"/>
    </source>
</evidence>
<sequence length="183" mass="20944">MEGTQPQSTYAHVVRHGCGRPRGSKNRVSATQMPTQEDDRGEFDSDAALTQPVQGAQAARVQSINPWVPKLTRKPTKVTFTKKVRNKEVELTSYVFDVMYRQESVPSAMLEKVKPVLDTNYKTYVSDGNQEEGKEPEFFRSDEGQLVLKKVAAFYNKVPMPYKLSCPAPKDRLLRYLFVFWFD</sequence>
<comment type="caution">
    <text evidence="1">The sequence shown here is derived from an EMBL/GenBank/DDBJ whole genome shotgun (WGS) entry which is preliminary data.</text>
</comment>
<dbReference type="Proteomes" id="UP001165960">
    <property type="component" value="Unassembled WGS sequence"/>
</dbReference>
<organism evidence="1 2">
    <name type="scientific">Entomophthora muscae</name>
    <dbReference type="NCBI Taxonomy" id="34485"/>
    <lineage>
        <taxon>Eukaryota</taxon>
        <taxon>Fungi</taxon>
        <taxon>Fungi incertae sedis</taxon>
        <taxon>Zoopagomycota</taxon>
        <taxon>Entomophthoromycotina</taxon>
        <taxon>Entomophthoromycetes</taxon>
        <taxon>Entomophthorales</taxon>
        <taxon>Entomophthoraceae</taxon>
        <taxon>Entomophthora</taxon>
    </lineage>
</organism>
<proteinExistence type="predicted"/>
<accession>A0ACC2RX96</accession>
<reference evidence="1" key="1">
    <citation type="submission" date="2022-04" db="EMBL/GenBank/DDBJ databases">
        <title>Genome of the entomopathogenic fungus Entomophthora muscae.</title>
        <authorList>
            <person name="Elya C."/>
            <person name="Lovett B.R."/>
            <person name="Lee E."/>
            <person name="Macias A.M."/>
            <person name="Hajek A.E."/>
            <person name="De Bivort B.L."/>
            <person name="Kasson M.T."/>
            <person name="De Fine Licht H.H."/>
            <person name="Stajich J.E."/>
        </authorList>
    </citation>
    <scope>NUCLEOTIDE SEQUENCE</scope>
    <source>
        <strain evidence="1">Berkeley</strain>
    </source>
</reference>